<name>A0ABN1H2W1_9CAUL</name>
<dbReference type="SUPFAM" id="SSF117856">
    <property type="entry name" value="AF0104/ALDC/Ptd012-like"/>
    <property type="match status" value="1"/>
</dbReference>
<dbReference type="Gene3D" id="3.30.1330.80">
    <property type="entry name" value="Hypothetical protein, similar to alpha- acetolactate decarboxylase, domain 2"/>
    <property type="match status" value="1"/>
</dbReference>
<dbReference type="RefSeq" id="WP_343794380.1">
    <property type="nucleotide sequence ID" value="NZ_BAAAGA010000006.1"/>
</dbReference>
<evidence type="ECO:0000313" key="2">
    <source>
        <dbReference type="EMBL" id="GAA0627550.1"/>
    </source>
</evidence>
<comment type="caution">
    <text evidence="2">The sequence shown here is derived from an EMBL/GenBank/DDBJ whole genome shotgun (WGS) entry which is preliminary data.</text>
</comment>
<evidence type="ECO:0000313" key="3">
    <source>
        <dbReference type="Proteomes" id="UP001501352"/>
    </source>
</evidence>
<protein>
    <submittedName>
        <fullName evidence="2">DNA-binding protein</fullName>
    </submittedName>
</protein>
<dbReference type="EMBL" id="BAAAGA010000006">
    <property type="protein sequence ID" value="GAA0627550.1"/>
    <property type="molecule type" value="Genomic_DNA"/>
</dbReference>
<dbReference type="GO" id="GO:0003677">
    <property type="term" value="F:DNA binding"/>
    <property type="evidence" value="ECO:0007669"/>
    <property type="project" value="UniProtKB-KW"/>
</dbReference>
<dbReference type="InterPro" id="IPR005175">
    <property type="entry name" value="PPC_dom"/>
</dbReference>
<keyword evidence="2" id="KW-0238">DNA-binding</keyword>
<feature type="domain" description="PPC" evidence="1">
    <location>
        <begin position="8"/>
        <end position="124"/>
    </location>
</feature>
<dbReference type="Pfam" id="PF03479">
    <property type="entry name" value="PCC"/>
    <property type="match status" value="1"/>
</dbReference>
<sequence>MTAVLTEVRTGRLATVRLGPNQDLVEGLQQAAAELGFERALIRSGLGSLIDCVIENSAGQQRELRGPAVEILTMLGEISPEAGETRVSCVVGETSGAVNAGRIVPGRNLVCVTAEVVLEELLAA</sequence>
<dbReference type="Proteomes" id="UP001501352">
    <property type="component" value="Unassembled WGS sequence"/>
</dbReference>
<accession>A0ABN1H2W1</accession>
<organism evidence="2 3">
    <name type="scientific">Brevundimonas kwangchunensis</name>
    <dbReference type="NCBI Taxonomy" id="322163"/>
    <lineage>
        <taxon>Bacteria</taxon>
        <taxon>Pseudomonadati</taxon>
        <taxon>Pseudomonadota</taxon>
        <taxon>Alphaproteobacteria</taxon>
        <taxon>Caulobacterales</taxon>
        <taxon>Caulobacteraceae</taxon>
        <taxon>Brevundimonas</taxon>
    </lineage>
</organism>
<keyword evidence="3" id="KW-1185">Reference proteome</keyword>
<reference evidence="2 3" key="1">
    <citation type="journal article" date="2019" name="Int. J. Syst. Evol. Microbiol.">
        <title>The Global Catalogue of Microorganisms (GCM) 10K type strain sequencing project: providing services to taxonomists for standard genome sequencing and annotation.</title>
        <authorList>
            <consortium name="The Broad Institute Genomics Platform"/>
            <consortium name="The Broad Institute Genome Sequencing Center for Infectious Disease"/>
            <person name="Wu L."/>
            <person name="Ma J."/>
        </authorList>
    </citation>
    <scope>NUCLEOTIDE SEQUENCE [LARGE SCALE GENOMIC DNA]</scope>
    <source>
        <strain evidence="2 3">JCM 12928</strain>
    </source>
</reference>
<gene>
    <name evidence="2" type="ORF">GCM10009422_25670</name>
</gene>
<evidence type="ECO:0000259" key="1">
    <source>
        <dbReference type="PROSITE" id="PS51742"/>
    </source>
</evidence>
<proteinExistence type="predicted"/>
<dbReference type="PROSITE" id="PS51742">
    <property type="entry name" value="PPC"/>
    <property type="match status" value="1"/>
</dbReference>